<dbReference type="Gene3D" id="2.40.50.140">
    <property type="entry name" value="Nucleic acid-binding proteins"/>
    <property type="match status" value="1"/>
</dbReference>
<evidence type="ECO:0000259" key="11">
    <source>
        <dbReference type="SMART" id="SM00955"/>
    </source>
</evidence>
<dbReference type="InterPro" id="IPR050180">
    <property type="entry name" value="RNR_Ribonuclease"/>
</dbReference>
<dbReference type="Pfam" id="PF17877">
    <property type="entry name" value="Dis3l2_C_term"/>
    <property type="match status" value="1"/>
</dbReference>
<keyword evidence="4" id="KW-0479">Metal-binding</keyword>
<reference evidence="13" key="2">
    <citation type="submission" date="2015-08" db="UniProtKB">
        <authorList>
            <consortium name="WormBaseParasite"/>
        </authorList>
    </citation>
    <scope>IDENTIFICATION</scope>
</reference>
<dbReference type="GO" id="GO:0046872">
    <property type="term" value="F:metal ion binding"/>
    <property type="evidence" value="ECO:0007669"/>
    <property type="project" value="UniProtKB-KW"/>
</dbReference>
<evidence type="ECO:0000256" key="10">
    <source>
        <dbReference type="SAM" id="MobiDB-lite"/>
    </source>
</evidence>
<dbReference type="InterPro" id="IPR001900">
    <property type="entry name" value="RNase_II/R"/>
</dbReference>
<dbReference type="SUPFAM" id="SSF50249">
    <property type="entry name" value="Nucleic acid-binding proteins"/>
    <property type="match status" value="2"/>
</dbReference>
<comment type="subcellular location">
    <subcellularLocation>
        <location evidence="1">Cytoplasm</location>
    </subcellularLocation>
</comment>
<dbReference type="WBParaSite" id="SVE_0697100.2">
    <property type="protein sequence ID" value="SVE_0697100.2"/>
    <property type="gene ID" value="SVE_0697100"/>
</dbReference>
<feature type="compositionally biased region" description="Polar residues" evidence="10">
    <location>
        <begin position="224"/>
        <end position="239"/>
    </location>
</feature>
<feature type="compositionally biased region" description="Basic and acidic residues" evidence="10">
    <location>
        <begin position="1"/>
        <end position="10"/>
    </location>
</feature>
<dbReference type="GO" id="GO:0006402">
    <property type="term" value="P:mRNA catabolic process"/>
    <property type="evidence" value="ECO:0007669"/>
    <property type="project" value="TreeGrafter"/>
</dbReference>
<evidence type="ECO:0000256" key="9">
    <source>
        <dbReference type="RuleBase" id="RU003901"/>
    </source>
</evidence>
<organism evidence="12 13">
    <name type="scientific">Strongyloides venezuelensis</name>
    <name type="common">Threadworm</name>
    <dbReference type="NCBI Taxonomy" id="75913"/>
    <lineage>
        <taxon>Eukaryota</taxon>
        <taxon>Metazoa</taxon>
        <taxon>Ecdysozoa</taxon>
        <taxon>Nematoda</taxon>
        <taxon>Chromadorea</taxon>
        <taxon>Rhabditida</taxon>
        <taxon>Tylenchina</taxon>
        <taxon>Panagrolaimomorpha</taxon>
        <taxon>Strongyloidoidea</taxon>
        <taxon>Strongyloididae</taxon>
        <taxon>Strongyloides</taxon>
    </lineage>
</organism>
<dbReference type="InterPro" id="IPR041505">
    <property type="entry name" value="Dis3_CSD2"/>
</dbReference>
<evidence type="ECO:0000256" key="6">
    <source>
        <dbReference type="ARBA" id="ARBA00022839"/>
    </source>
</evidence>
<keyword evidence="3" id="KW-0540">Nuclease</keyword>
<keyword evidence="7" id="KW-0460">Magnesium</keyword>
<proteinExistence type="inferred from homology"/>
<dbReference type="GO" id="GO:0000175">
    <property type="term" value="F:3'-5'-RNA exonuclease activity"/>
    <property type="evidence" value="ECO:0007669"/>
    <property type="project" value="TreeGrafter"/>
</dbReference>
<reference evidence="12" key="1">
    <citation type="submission" date="2014-07" db="EMBL/GenBank/DDBJ databases">
        <authorList>
            <person name="Martin A.A"/>
            <person name="De Silva N."/>
        </authorList>
    </citation>
    <scope>NUCLEOTIDE SEQUENCE</scope>
</reference>
<evidence type="ECO:0000256" key="4">
    <source>
        <dbReference type="ARBA" id="ARBA00022723"/>
    </source>
</evidence>
<dbReference type="InterPro" id="IPR022966">
    <property type="entry name" value="RNase_II/R_CS"/>
</dbReference>
<evidence type="ECO:0000256" key="7">
    <source>
        <dbReference type="ARBA" id="ARBA00022842"/>
    </source>
</evidence>
<accession>A0A0K0FDP5</accession>
<keyword evidence="6" id="KW-0269">Exonuclease</keyword>
<evidence type="ECO:0000313" key="12">
    <source>
        <dbReference type="Proteomes" id="UP000035680"/>
    </source>
</evidence>
<keyword evidence="12" id="KW-1185">Reference proteome</keyword>
<evidence type="ECO:0000256" key="2">
    <source>
        <dbReference type="ARBA" id="ARBA00022490"/>
    </source>
</evidence>
<dbReference type="SMART" id="SM00955">
    <property type="entry name" value="RNB"/>
    <property type="match status" value="1"/>
</dbReference>
<dbReference type="Pfam" id="PF00773">
    <property type="entry name" value="RNB"/>
    <property type="match status" value="1"/>
</dbReference>
<keyword evidence="8" id="KW-0694">RNA-binding</keyword>
<dbReference type="Gene3D" id="2.40.50.690">
    <property type="match status" value="1"/>
</dbReference>
<dbReference type="InterPro" id="IPR012340">
    <property type="entry name" value="NA-bd_OB-fold"/>
</dbReference>
<dbReference type="FunFam" id="2.40.50.700:FF:000003">
    <property type="entry name" value="DIS3-like exonuclease 2"/>
    <property type="match status" value="1"/>
</dbReference>
<dbReference type="Proteomes" id="UP000035680">
    <property type="component" value="Unassembled WGS sequence"/>
</dbReference>
<feature type="domain" description="RNB" evidence="11">
    <location>
        <begin position="627"/>
        <end position="972"/>
    </location>
</feature>
<comment type="similarity">
    <text evidence="9">Belongs to the RNR ribonuclease family.</text>
</comment>
<evidence type="ECO:0000256" key="1">
    <source>
        <dbReference type="ARBA" id="ARBA00004496"/>
    </source>
</evidence>
<dbReference type="PROSITE" id="PS01175">
    <property type="entry name" value="RIBONUCLEASE_II"/>
    <property type="match status" value="1"/>
</dbReference>
<sequence length="1151" mass="131033">MTSQKLETKKTSKKARGTRKSKKAKASNSATRKLKEEELAFLENLRKPKSAESKVKTKVGRITLNELFGTELPIANNTSLNAFGNPFYLDPIQILQMQILLNQKSQMHGYCYNPSMFLPDMPFPTTRLTPAGVGMLDPEYEAKLARNNYNQKNNSVNGSGFEVDSHNDIMNRFFPKLNQEHFKCNDIKLDCFNSLHNKMNRGSHATRGNSNHINHHQKNPQFKHGQQSPSSNLFPRNSGNKNVVKKSFFTPYITQDQVARGLKSKQLVSGIIRVNQKNYEESYIDNPEGDDQIDVLILGLHDRNRALHGDNVIVRYKDRMNWVIRENLYQSWREGKLGNVLDDDGQPISIPPVTEINLPKSEMDNLLDFMPSAFRSHIDKIDESEMDVAFSSTSYTRVELLNIAAKMQLELKKQKSDEKVLCHLCKDACTAVRKLQLSRVQHDDNEEWDVVESPGLRRTNVISSRRATFRTLNDMPAEDWGIPDICLQKTAEVVYITEEHHTRMAVGQLKPLSDGNKNYALFSPADPRMPRMMIPSDQLPDKFFEAPGDFAKFIFVAKLIEWNEKSQFARGKLYRPIGLSTEVDSQIKGILMSNGVEFKDFTPNSMSSLKYLTADEFVITPKDLEVRRDYRSEKAISIDPRNSKDIDDLIHIKCLENIDGNGVNGYEVGVHIADVTYFLQSKSELDEWAQRRGESLYLTGKTIPMLPDILSEELCGLVKGRDRFAISVVWKITEEGEVIDEWIGKTVVNSKGQLCYEDVNNLYENSEVDDEDIMNVKDELFKFKDLYAKLNRKRREAGYLYLPKPKIVFTLAENTSVPVGVSMERGGVAKEMVSEFMTMANCSVAKRLEADYPKLAILRRQAKPKQKILQDTIDFCHKLGYDIDASSPKSIADFLDNLLNNPKTRSTIYPVLTQLLSKPMQLAQYVCSGLTMNEEECKHYALNTSLYTHFTAPIRRYTDIMAHRLLSASLGHLKISDLAPRQMEIICKNSNEKRLSARTCMEACDELYLGYIIKEFGKLEQVGVVIGVLDQAFEVYLPKLGITKRVYTNRLRLSRDPVYENTPVPQLTLVWHPVFLENPSPSNDNEKCQDGEEISSRTGQQGLEQVIKIFSLVRCVFSPIGEPFKYQTAILPTNDADIPAMVDELNSDSLL</sequence>
<dbReference type="STRING" id="75913.A0A0K0FDP5"/>
<dbReference type="GO" id="GO:0010587">
    <property type="term" value="P:miRNA catabolic process"/>
    <property type="evidence" value="ECO:0007669"/>
    <property type="project" value="TreeGrafter"/>
</dbReference>
<keyword evidence="2" id="KW-0963">Cytoplasm</keyword>
<dbReference type="GO" id="GO:0000932">
    <property type="term" value="C:P-body"/>
    <property type="evidence" value="ECO:0007669"/>
    <property type="project" value="TreeGrafter"/>
</dbReference>
<keyword evidence="5" id="KW-0378">Hydrolase</keyword>
<dbReference type="PANTHER" id="PTHR23355:SF9">
    <property type="entry name" value="DIS3-LIKE EXONUCLEASE 2"/>
    <property type="match status" value="1"/>
</dbReference>
<feature type="region of interest" description="Disordered" evidence="10">
    <location>
        <begin position="202"/>
        <end position="239"/>
    </location>
</feature>
<name>A0A0K0FDP5_STRVS</name>
<feature type="region of interest" description="Disordered" evidence="10">
    <location>
        <begin position="1"/>
        <end position="32"/>
    </location>
</feature>
<dbReference type="AlphaFoldDB" id="A0A0K0FDP5"/>
<dbReference type="Gene3D" id="2.40.50.700">
    <property type="match status" value="1"/>
</dbReference>
<evidence type="ECO:0000256" key="3">
    <source>
        <dbReference type="ARBA" id="ARBA00022722"/>
    </source>
</evidence>
<dbReference type="PANTHER" id="PTHR23355">
    <property type="entry name" value="RIBONUCLEASE"/>
    <property type="match status" value="1"/>
</dbReference>
<dbReference type="Pfam" id="PF17849">
    <property type="entry name" value="OB_Dis3"/>
    <property type="match status" value="1"/>
</dbReference>
<evidence type="ECO:0000256" key="8">
    <source>
        <dbReference type="ARBA" id="ARBA00022884"/>
    </source>
</evidence>
<evidence type="ECO:0000256" key="5">
    <source>
        <dbReference type="ARBA" id="ARBA00022801"/>
    </source>
</evidence>
<protein>
    <submittedName>
        <fullName evidence="13">DIS3-like exonuclease 2 (inferred by orthology to a C. elegans protein)</fullName>
    </submittedName>
</protein>
<evidence type="ECO:0000313" key="13">
    <source>
        <dbReference type="WBParaSite" id="SVE_0697100.2"/>
    </source>
</evidence>
<dbReference type="GO" id="GO:0008266">
    <property type="term" value="F:poly(U) RNA binding"/>
    <property type="evidence" value="ECO:0007669"/>
    <property type="project" value="UniProtKB-ARBA"/>
</dbReference>
<feature type="compositionally biased region" description="Basic residues" evidence="10">
    <location>
        <begin position="11"/>
        <end position="25"/>
    </location>
</feature>
<dbReference type="InterPro" id="IPR041093">
    <property type="entry name" value="Dis3l2-like_C"/>
</dbReference>